<dbReference type="AlphaFoldDB" id="A0A1H0AG26"/>
<keyword evidence="2" id="KW-0812">Transmembrane</keyword>
<dbReference type="Proteomes" id="UP000198680">
    <property type="component" value="Unassembled WGS sequence"/>
</dbReference>
<evidence type="ECO:0000313" key="3">
    <source>
        <dbReference type="EMBL" id="SDN32294.1"/>
    </source>
</evidence>
<dbReference type="STRING" id="1137991.SAMN05660642_04577"/>
<name>A0A1H0AG26_9ACTN</name>
<evidence type="ECO:0000256" key="2">
    <source>
        <dbReference type="SAM" id="Phobius"/>
    </source>
</evidence>
<dbReference type="RefSeq" id="WP_091223745.1">
    <property type="nucleotide sequence ID" value="NZ_FNHE01000016.1"/>
</dbReference>
<keyword evidence="2" id="KW-1133">Transmembrane helix</keyword>
<sequence>MSALAPAWPTPLSAPLGALRHRGLLTTSVTALLYNWGFSTMLGHAPFPTELSELQLGFVFSGWGLLVAFFSVVAAPRRCRRGSAPPGRCRRRWSSSRSTCC</sequence>
<proteinExistence type="predicted"/>
<dbReference type="PANTHER" id="PTHR43683:SF1">
    <property type="entry name" value="MULTIDRUG EFFLUX PROTEIN YFMO"/>
    <property type="match status" value="1"/>
</dbReference>
<organism evidence="3 4">
    <name type="scientific">Geodermatophilus siccatus</name>
    <dbReference type="NCBI Taxonomy" id="1137991"/>
    <lineage>
        <taxon>Bacteria</taxon>
        <taxon>Bacillati</taxon>
        <taxon>Actinomycetota</taxon>
        <taxon>Actinomycetes</taxon>
        <taxon>Geodermatophilales</taxon>
        <taxon>Geodermatophilaceae</taxon>
        <taxon>Geodermatophilus</taxon>
    </lineage>
</organism>
<dbReference type="EMBL" id="FNHE01000016">
    <property type="protein sequence ID" value="SDN32294.1"/>
    <property type="molecule type" value="Genomic_DNA"/>
</dbReference>
<evidence type="ECO:0000313" key="4">
    <source>
        <dbReference type="Proteomes" id="UP000198680"/>
    </source>
</evidence>
<gene>
    <name evidence="3" type="ORF">SAMN05660642_04577</name>
</gene>
<evidence type="ECO:0000256" key="1">
    <source>
        <dbReference type="SAM" id="MobiDB-lite"/>
    </source>
</evidence>
<feature type="transmembrane region" description="Helical" evidence="2">
    <location>
        <begin position="54"/>
        <end position="75"/>
    </location>
</feature>
<keyword evidence="4" id="KW-1185">Reference proteome</keyword>
<dbReference type="InterPro" id="IPR053200">
    <property type="entry name" value="YfmO-like"/>
</dbReference>
<protein>
    <submittedName>
        <fullName evidence="3">Uncharacterized protein</fullName>
    </submittedName>
</protein>
<keyword evidence="2" id="KW-0472">Membrane</keyword>
<accession>A0A1H0AG26</accession>
<reference evidence="4" key="1">
    <citation type="submission" date="2016-10" db="EMBL/GenBank/DDBJ databases">
        <authorList>
            <person name="Varghese N."/>
            <person name="Submissions S."/>
        </authorList>
    </citation>
    <scope>NUCLEOTIDE SEQUENCE [LARGE SCALE GENOMIC DNA]</scope>
    <source>
        <strain evidence="4">DSM 45419</strain>
    </source>
</reference>
<dbReference type="OrthoDB" id="66811at2"/>
<feature type="region of interest" description="Disordered" evidence="1">
    <location>
        <begin position="81"/>
        <end position="101"/>
    </location>
</feature>
<dbReference type="PANTHER" id="PTHR43683">
    <property type="entry name" value="MULTIDRUG EFFLUX PROTEIN YFMO"/>
    <property type="match status" value="1"/>
</dbReference>